<sequence length="472" mass="52823">MDNAGNCNTTATETGVLLASFRGAASRTRCFPHIVNLIAKANVHFLLLQGKAKVSAGTKRKRGQRVGAPEPAAAPLDPFLEAMQADATDTTLVEGENLTPEEEQLAEATEETVSLEDDGQHAHDENVVKTLRDVAIAQMRAIDVTFSSEDEKCALSIFPKVAGLARRVHDSPTLGEEFDRLVANDTSLATDQRRLARRVPTRWNSDLACLKSHVELRKAVEQLTGDRTLGLTAFRLTDAQWELVDDLMEVLPLFDGPTLLFSKTETPLITEAVPMLQDLEKSLKQVREAEDVKPIVRVAAHASILLAQKYHSLTNECEVYRISIVMCPNKKLQWFRDENWSEEAVEEVRQLVILRWEENYMPRDGASVAPTPPASSAVCFAFVRACDMSNCVLGQPTSRFMTPRRPSATYRNPDSIRTYLDDPLVSDEDIEMAGGLMQYWYRSEEHRPHLAAMASDFCSAPCKYYLYQLYRT</sequence>
<protein>
    <submittedName>
        <fullName evidence="1">Uncharacterized protein</fullName>
    </submittedName>
</protein>
<organism evidence="1 2">
    <name type="scientific">Auriscalpium vulgare</name>
    <dbReference type="NCBI Taxonomy" id="40419"/>
    <lineage>
        <taxon>Eukaryota</taxon>
        <taxon>Fungi</taxon>
        <taxon>Dikarya</taxon>
        <taxon>Basidiomycota</taxon>
        <taxon>Agaricomycotina</taxon>
        <taxon>Agaricomycetes</taxon>
        <taxon>Russulales</taxon>
        <taxon>Auriscalpiaceae</taxon>
        <taxon>Auriscalpium</taxon>
    </lineage>
</organism>
<gene>
    <name evidence="1" type="ORF">FA95DRAFT_1543462</name>
</gene>
<reference evidence="1" key="2">
    <citation type="journal article" date="2022" name="New Phytol.">
        <title>Evolutionary transition to the ectomycorrhizal habit in the genomes of a hyperdiverse lineage of mushroom-forming fungi.</title>
        <authorList>
            <person name="Looney B."/>
            <person name="Miyauchi S."/>
            <person name="Morin E."/>
            <person name="Drula E."/>
            <person name="Courty P.E."/>
            <person name="Kohler A."/>
            <person name="Kuo A."/>
            <person name="LaButti K."/>
            <person name="Pangilinan J."/>
            <person name="Lipzen A."/>
            <person name="Riley R."/>
            <person name="Andreopoulos W."/>
            <person name="He G."/>
            <person name="Johnson J."/>
            <person name="Nolan M."/>
            <person name="Tritt A."/>
            <person name="Barry K.W."/>
            <person name="Grigoriev I.V."/>
            <person name="Nagy L.G."/>
            <person name="Hibbett D."/>
            <person name="Henrissat B."/>
            <person name="Matheny P.B."/>
            <person name="Labbe J."/>
            <person name="Martin F.M."/>
        </authorList>
    </citation>
    <scope>NUCLEOTIDE SEQUENCE</scope>
    <source>
        <strain evidence="1">FP105234-sp</strain>
    </source>
</reference>
<proteinExistence type="predicted"/>
<evidence type="ECO:0000313" key="2">
    <source>
        <dbReference type="Proteomes" id="UP000814033"/>
    </source>
</evidence>
<accession>A0ACB8RQ15</accession>
<keyword evidence="2" id="KW-1185">Reference proteome</keyword>
<comment type="caution">
    <text evidence="1">The sequence shown here is derived from an EMBL/GenBank/DDBJ whole genome shotgun (WGS) entry which is preliminary data.</text>
</comment>
<dbReference type="EMBL" id="MU275944">
    <property type="protein sequence ID" value="KAI0045690.1"/>
    <property type="molecule type" value="Genomic_DNA"/>
</dbReference>
<reference evidence="1" key="1">
    <citation type="submission" date="2021-02" db="EMBL/GenBank/DDBJ databases">
        <authorList>
            <consortium name="DOE Joint Genome Institute"/>
            <person name="Ahrendt S."/>
            <person name="Looney B.P."/>
            <person name="Miyauchi S."/>
            <person name="Morin E."/>
            <person name="Drula E."/>
            <person name="Courty P.E."/>
            <person name="Chicoki N."/>
            <person name="Fauchery L."/>
            <person name="Kohler A."/>
            <person name="Kuo A."/>
            <person name="Labutti K."/>
            <person name="Pangilinan J."/>
            <person name="Lipzen A."/>
            <person name="Riley R."/>
            <person name="Andreopoulos W."/>
            <person name="He G."/>
            <person name="Johnson J."/>
            <person name="Barry K.W."/>
            <person name="Grigoriev I.V."/>
            <person name="Nagy L."/>
            <person name="Hibbett D."/>
            <person name="Henrissat B."/>
            <person name="Matheny P.B."/>
            <person name="Labbe J."/>
            <person name="Martin F."/>
        </authorList>
    </citation>
    <scope>NUCLEOTIDE SEQUENCE</scope>
    <source>
        <strain evidence="1">FP105234-sp</strain>
    </source>
</reference>
<evidence type="ECO:0000313" key="1">
    <source>
        <dbReference type="EMBL" id="KAI0045690.1"/>
    </source>
</evidence>
<name>A0ACB8RQ15_9AGAM</name>
<dbReference type="Proteomes" id="UP000814033">
    <property type="component" value="Unassembled WGS sequence"/>
</dbReference>